<keyword evidence="1" id="KW-0812">Transmembrane</keyword>
<dbReference type="EMBL" id="JAEANY010000003">
    <property type="protein sequence ID" value="MBH5323025.1"/>
    <property type="molecule type" value="Genomic_DNA"/>
</dbReference>
<keyword evidence="1" id="KW-1133">Transmembrane helix</keyword>
<gene>
    <name evidence="2" type="ORF">I5L03_10565</name>
</gene>
<dbReference type="Proteomes" id="UP000602442">
    <property type="component" value="Unassembled WGS sequence"/>
</dbReference>
<organism evidence="2 3">
    <name type="scientific">Aurantiacibacter sediminis</name>
    <dbReference type="NCBI Taxonomy" id="2793064"/>
    <lineage>
        <taxon>Bacteria</taxon>
        <taxon>Pseudomonadati</taxon>
        <taxon>Pseudomonadota</taxon>
        <taxon>Alphaproteobacteria</taxon>
        <taxon>Sphingomonadales</taxon>
        <taxon>Erythrobacteraceae</taxon>
        <taxon>Aurantiacibacter</taxon>
    </lineage>
</organism>
<evidence type="ECO:0000256" key="1">
    <source>
        <dbReference type="SAM" id="Phobius"/>
    </source>
</evidence>
<dbReference type="RefSeq" id="WP_197921740.1">
    <property type="nucleotide sequence ID" value="NZ_CAWPTA010000008.1"/>
</dbReference>
<reference evidence="2 3" key="1">
    <citation type="submission" date="2020-11" db="EMBL/GenBank/DDBJ databases">
        <title>Erythrobacter sediminis sp. nov., a marine bacterium from a tidal flat of Garorim Bay.</title>
        <authorList>
            <person name="Kim D."/>
            <person name="Yoo Y."/>
            <person name="Kim J.-J."/>
        </authorList>
    </citation>
    <scope>NUCLEOTIDE SEQUENCE [LARGE SCALE GENOMIC DNA]</scope>
    <source>
        <strain evidence="2 3">JGD-13</strain>
    </source>
</reference>
<sequence length="300" mass="30670">MSVSDFASHAMAIAIRVKGALQPYRKLFLAVGLALFSGGIIYFAQRLDVSLADLNPLAISSLFALAVLSMIYSAISMKVLAKGASVELSLLDGIRINAVAQMAELLPIPGGAIVRTGALMQRGTGLRQSGELVIASSLLWVTLAGTAGALALTTYHAEAWIAALALAGASLVLAGWLALHGGVGFALWCVALRIFGVSLTALRLLVAFWAIGMVVPPMTGFVFSFATIAGTASAVVPTGIGVGESLAALLALPIQIAPGAAFLATGLNRLVGLILNGACALAFVGLPKPTAPIQPSVQER</sequence>
<feature type="transmembrane region" description="Helical" evidence="1">
    <location>
        <begin position="27"/>
        <end position="45"/>
    </location>
</feature>
<proteinExistence type="predicted"/>
<feature type="transmembrane region" description="Helical" evidence="1">
    <location>
        <begin position="132"/>
        <end position="153"/>
    </location>
</feature>
<protein>
    <submittedName>
        <fullName evidence="2">Uncharacterized protein</fullName>
    </submittedName>
</protein>
<feature type="transmembrane region" description="Helical" evidence="1">
    <location>
        <begin position="57"/>
        <end position="75"/>
    </location>
</feature>
<comment type="caution">
    <text evidence="2">The sequence shown here is derived from an EMBL/GenBank/DDBJ whole genome shotgun (WGS) entry which is preliminary data.</text>
</comment>
<keyword evidence="1" id="KW-0472">Membrane</keyword>
<evidence type="ECO:0000313" key="2">
    <source>
        <dbReference type="EMBL" id="MBH5323025.1"/>
    </source>
</evidence>
<name>A0ABS0N5F3_9SPHN</name>
<keyword evidence="3" id="KW-1185">Reference proteome</keyword>
<feature type="transmembrane region" description="Helical" evidence="1">
    <location>
        <begin position="246"/>
        <end position="264"/>
    </location>
</feature>
<evidence type="ECO:0000313" key="3">
    <source>
        <dbReference type="Proteomes" id="UP000602442"/>
    </source>
</evidence>
<accession>A0ABS0N5F3</accession>
<feature type="transmembrane region" description="Helical" evidence="1">
    <location>
        <begin position="270"/>
        <end position="286"/>
    </location>
</feature>